<dbReference type="EMBL" id="BSTI01000008">
    <property type="protein sequence ID" value="GLY67325.1"/>
    <property type="molecule type" value="Genomic_DNA"/>
</dbReference>
<accession>A0A9W6VG11</accession>
<evidence type="ECO:0000313" key="5">
    <source>
        <dbReference type="EMBL" id="GLY67325.1"/>
    </source>
</evidence>
<dbReference type="AlphaFoldDB" id="A0A9W6VG11"/>
<dbReference type="RefSeq" id="WP_285487756.1">
    <property type="nucleotide sequence ID" value="NZ_BSTI01000008.1"/>
</dbReference>
<gene>
    <name evidence="5" type="ORF">Atai01_39440</name>
</gene>
<dbReference type="InterPro" id="IPR029058">
    <property type="entry name" value="AB_hydrolase_fold"/>
</dbReference>
<feature type="signal peptide" evidence="4">
    <location>
        <begin position="1"/>
        <end position="26"/>
    </location>
</feature>
<dbReference type="Pfam" id="PF03403">
    <property type="entry name" value="PAF-AH_p_II"/>
    <property type="match status" value="2"/>
</dbReference>
<keyword evidence="1" id="KW-0378">Hydrolase</keyword>
<protein>
    <recommendedName>
        <fullName evidence="7">Acetylhydrolase</fullName>
    </recommendedName>
</protein>
<dbReference type="PANTHER" id="PTHR10272:SF0">
    <property type="entry name" value="PLATELET-ACTIVATING FACTOR ACETYLHYDROLASE"/>
    <property type="match status" value="1"/>
</dbReference>
<keyword evidence="3" id="KW-0443">Lipid metabolism</keyword>
<evidence type="ECO:0000256" key="2">
    <source>
        <dbReference type="ARBA" id="ARBA00022963"/>
    </source>
</evidence>
<dbReference type="Proteomes" id="UP001165136">
    <property type="component" value="Unassembled WGS sequence"/>
</dbReference>
<dbReference type="PANTHER" id="PTHR10272">
    <property type="entry name" value="PLATELET-ACTIVATING FACTOR ACETYLHYDROLASE"/>
    <property type="match status" value="1"/>
</dbReference>
<sequence>MRGLMVGTVVTALTLALSAAPAAAGATPVPYLPEPTGNQPVGSTSLYLKDTSRPDPWVPSVPYRELMISLFYPATSANGPKAQYMTPAESAAMLADSGLDAPPDLLSTTRTYSVRDAVADGRPHSLPLVVLSPGYTKPRATLTALAEDLASHGYVVAVVGHTYENMATSFPDGRVVGCASCEVPHDEAFWQKLELGRAADVSFVLDALTGPHPKWRWSGLIEKSRIGMAGHSAGGASAIPAMVADPRIRAGMDIDGTTNVPLTAPGLSRPFMFMSHQLAPTLCAPGNEPWERDWAQLTGWKRWIEVAGTVHASFTDLGLFADQFGVDLGATTTAERTQAITRAYVNAFFDEHLRGRPQPILDQPGDPEVQFCH</sequence>
<evidence type="ECO:0008006" key="7">
    <source>
        <dbReference type="Google" id="ProtNLM"/>
    </source>
</evidence>
<dbReference type="Gene3D" id="3.40.50.1820">
    <property type="entry name" value="alpha/beta hydrolase"/>
    <property type="match status" value="1"/>
</dbReference>
<name>A0A9W6VG11_9PSEU</name>
<keyword evidence="6" id="KW-1185">Reference proteome</keyword>
<evidence type="ECO:0000256" key="4">
    <source>
        <dbReference type="SAM" id="SignalP"/>
    </source>
</evidence>
<dbReference type="GO" id="GO:0016042">
    <property type="term" value="P:lipid catabolic process"/>
    <property type="evidence" value="ECO:0007669"/>
    <property type="project" value="UniProtKB-KW"/>
</dbReference>
<evidence type="ECO:0000256" key="3">
    <source>
        <dbReference type="ARBA" id="ARBA00023098"/>
    </source>
</evidence>
<organism evidence="5 6">
    <name type="scientific">Amycolatopsis taiwanensis</name>
    <dbReference type="NCBI Taxonomy" id="342230"/>
    <lineage>
        <taxon>Bacteria</taxon>
        <taxon>Bacillati</taxon>
        <taxon>Actinomycetota</taxon>
        <taxon>Actinomycetes</taxon>
        <taxon>Pseudonocardiales</taxon>
        <taxon>Pseudonocardiaceae</taxon>
        <taxon>Amycolatopsis</taxon>
    </lineage>
</organism>
<dbReference type="SUPFAM" id="SSF53474">
    <property type="entry name" value="alpha/beta-Hydrolases"/>
    <property type="match status" value="1"/>
</dbReference>
<comment type="caution">
    <text evidence="5">The sequence shown here is derived from an EMBL/GenBank/DDBJ whole genome shotgun (WGS) entry which is preliminary data.</text>
</comment>
<keyword evidence="4" id="KW-0732">Signal</keyword>
<evidence type="ECO:0000256" key="1">
    <source>
        <dbReference type="ARBA" id="ARBA00022801"/>
    </source>
</evidence>
<reference evidence="5" key="1">
    <citation type="submission" date="2023-03" db="EMBL/GenBank/DDBJ databases">
        <title>Amycolatopsis taiwanensis NBRC 103393.</title>
        <authorList>
            <person name="Ichikawa N."/>
            <person name="Sato H."/>
            <person name="Tonouchi N."/>
        </authorList>
    </citation>
    <scope>NUCLEOTIDE SEQUENCE</scope>
    <source>
        <strain evidence="5">NBRC 103393</strain>
    </source>
</reference>
<keyword evidence="2" id="KW-0442">Lipid degradation</keyword>
<feature type="chain" id="PRO_5040798989" description="Acetylhydrolase" evidence="4">
    <location>
        <begin position="27"/>
        <end position="373"/>
    </location>
</feature>
<evidence type="ECO:0000313" key="6">
    <source>
        <dbReference type="Proteomes" id="UP001165136"/>
    </source>
</evidence>
<dbReference type="GO" id="GO:0003847">
    <property type="term" value="F:1-alkyl-2-acetylglycerophosphocholine esterase activity"/>
    <property type="evidence" value="ECO:0007669"/>
    <property type="project" value="TreeGrafter"/>
</dbReference>
<proteinExistence type="predicted"/>